<feature type="signal peptide" evidence="1">
    <location>
        <begin position="1"/>
        <end position="19"/>
    </location>
</feature>
<comment type="caution">
    <text evidence="3">The sequence shown here is derived from an EMBL/GenBank/DDBJ whole genome shotgun (WGS) entry which is preliminary data.</text>
</comment>
<protein>
    <recommendedName>
        <fullName evidence="2">Glycoside hydrolase GH146 substrate-binding domain-containing protein</fullName>
    </recommendedName>
</protein>
<dbReference type="EMBL" id="DPIY01000012">
    <property type="protein sequence ID" value="HCT59146.1"/>
    <property type="molecule type" value="Genomic_DNA"/>
</dbReference>
<proteinExistence type="predicted"/>
<dbReference type="Pfam" id="PF20620">
    <property type="entry name" value="DUF6805"/>
    <property type="match status" value="1"/>
</dbReference>
<sequence length="163" mass="17706">MMSRLLALATALSASLAFSPPVDRRVVDTVIAGNAESELAHGYAGHDDWAGVQNDTTFRQANGWMRYALTTFDDTEVTIACVFAGSRDSTRHFDLIVEDSVVARATLAPTDSASRTLELRVPFGVTRGRTNIAVVLRGREGRTPALRSLSVLQDHHELATTVH</sequence>
<evidence type="ECO:0000313" key="3">
    <source>
        <dbReference type="EMBL" id="HCT59146.1"/>
    </source>
</evidence>
<dbReference type="Proteomes" id="UP000264071">
    <property type="component" value="Unassembled WGS sequence"/>
</dbReference>
<evidence type="ECO:0000313" key="4">
    <source>
        <dbReference type="Proteomes" id="UP000264071"/>
    </source>
</evidence>
<evidence type="ECO:0000256" key="1">
    <source>
        <dbReference type="SAM" id="SignalP"/>
    </source>
</evidence>
<reference evidence="3 4" key="1">
    <citation type="journal article" date="2018" name="Nat. Biotechnol.">
        <title>A standardized bacterial taxonomy based on genome phylogeny substantially revises the tree of life.</title>
        <authorList>
            <person name="Parks D.H."/>
            <person name="Chuvochina M."/>
            <person name="Waite D.W."/>
            <person name="Rinke C."/>
            <person name="Skarshewski A."/>
            <person name="Chaumeil P.A."/>
            <person name="Hugenholtz P."/>
        </authorList>
    </citation>
    <scope>NUCLEOTIDE SEQUENCE [LARGE SCALE GENOMIC DNA]</scope>
    <source>
        <strain evidence="3">UBA8844</strain>
    </source>
</reference>
<name>A0A3D4VDD1_9BACT</name>
<dbReference type="InterPro" id="IPR046544">
    <property type="entry name" value="GH146_SB_dom"/>
</dbReference>
<evidence type="ECO:0000259" key="2">
    <source>
        <dbReference type="Pfam" id="PF20620"/>
    </source>
</evidence>
<keyword evidence="1" id="KW-0732">Signal</keyword>
<feature type="domain" description="Glycoside hydrolase GH146 substrate-binding" evidence="2">
    <location>
        <begin position="23"/>
        <end position="123"/>
    </location>
</feature>
<dbReference type="AlphaFoldDB" id="A0A3D4VDD1"/>
<feature type="chain" id="PRO_5017603258" description="Glycoside hydrolase GH146 substrate-binding domain-containing protein" evidence="1">
    <location>
        <begin position="20"/>
        <end position="163"/>
    </location>
</feature>
<gene>
    <name evidence="3" type="ORF">DGD08_18245</name>
</gene>
<accession>A0A3D4VDD1</accession>
<organism evidence="3 4">
    <name type="scientific">Gemmatimonas aurantiaca</name>
    <dbReference type="NCBI Taxonomy" id="173480"/>
    <lineage>
        <taxon>Bacteria</taxon>
        <taxon>Pseudomonadati</taxon>
        <taxon>Gemmatimonadota</taxon>
        <taxon>Gemmatimonadia</taxon>
        <taxon>Gemmatimonadales</taxon>
        <taxon>Gemmatimonadaceae</taxon>
        <taxon>Gemmatimonas</taxon>
    </lineage>
</organism>